<dbReference type="InterPro" id="IPR012302">
    <property type="entry name" value="Malic_NAD-bd"/>
</dbReference>
<comment type="cofactor">
    <cofactor evidence="2">
        <name>Mg(2+)</name>
        <dbReference type="ChEBI" id="CHEBI:18420"/>
    </cofactor>
</comment>
<sequence length="423" mass="46279">MSATSMSKEEAKKELALEAHEYHANPIPGKYEIAPSKPLGSQEDLKMAYLPGIKHVVEEIISDPSSVYDFTNKNNTVCVITNGTAVLGLGDIGPLASKPVMEGKGVLLKKFGNVNGVDLEVNTKDPDEFINCVKLLGPSFGGINLEDIKGPECFYIEKRLKEIMDIPVFHDDQHGTAIITSAGVINACHLTNRKLEDIKVVFNGAGAAGIACLQMLLDCGVKNENAFLCDSRGVIYKGRTEGMNEWKEKYANDTELRTMEEALEGADVFVGVSKKDALNPEWIKKMNGGSGDNPDVVPIIFALANPDPEILPEKAKEICPNVIIATGRSDYPNQINNVMCFPYLFRGVLDVRASTISENMKIATAYALAELAREEVPKEVEELYGRELKFGPEYIIPTPFDPRLLVRIANAVSQAARDEGNCQ</sequence>
<dbReference type="Gene3D" id="3.40.50.10380">
    <property type="entry name" value="Malic enzyme, N-terminal domain"/>
    <property type="match status" value="1"/>
</dbReference>
<dbReference type="InterPro" id="IPR036291">
    <property type="entry name" value="NAD(P)-bd_dom_sf"/>
</dbReference>
<dbReference type="SUPFAM" id="SSF51735">
    <property type="entry name" value="NAD(P)-binding Rossmann-fold domains"/>
    <property type="match status" value="1"/>
</dbReference>
<keyword evidence="4" id="KW-0560">Oxidoreductase</keyword>
<dbReference type="FunFam" id="3.40.50.10380:FF:000003">
    <property type="entry name" value="NADP-dependent malic enzyme"/>
    <property type="match status" value="1"/>
</dbReference>
<evidence type="ECO:0000256" key="1">
    <source>
        <dbReference type="ARBA" id="ARBA00001936"/>
    </source>
</evidence>
<dbReference type="Proteomes" id="UP001295684">
    <property type="component" value="Unassembled WGS sequence"/>
</dbReference>
<evidence type="ECO:0000259" key="5">
    <source>
        <dbReference type="SMART" id="SM00919"/>
    </source>
</evidence>
<protein>
    <recommendedName>
        <fullName evidence="9">NADP-dependent malic enzyme</fullName>
    </recommendedName>
</protein>
<dbReference type="Gene3D" id="3.40.50.720">
    <property type="entry name" value="NAD(P)-binding Rossmann-like Domain"/>
    <property type="match status" value="1"/>
</dbReference>
<dbReference type="InterPro" id="IPR045213">
    <property type="entry name" value="Malic_NAD-bd_bact_type"/>
</dbReference>
<dbReference type="GO" id="GO:0016616">
    <property type="term" value="F:oxidoreductase activity, acting on the CH-OH group of donors, NAD or NADP as acceptor"/>
    <property type="evidence" value="ECO:0007669"/>
    <property type="project" value="InterPro"/>
</dbReference>
<gene>
    <name evidence="7" type="ORF">ECRASSUSDP1_LOCUS4500</name>
</gene>
<dbReference type="Pfam" id="PF03949">
    <property type="entry name" value="Malic_M"/>
    <property type="match status" value="1"/>
</dbReference>
<evidence type="ECO:0000313" key="8">
    <source>
        <dbReference type="Proteomes" id="UP001295684"/>
    </source>
</evidence>
<keyword evidence="8" id="KW-1185">Reference proteome</keyword>
<dbReference type="Pfam" id="PF00390">
    <property type="entry name" value="malic"/>
    <property type="match status" value="1"/>
</dbReference>
<evidence type="ECO:0000256" key="3">
    <source>
        <dbReference type="ARBA" id="ARBA00022723"/>
    </source>
</evidence>
<comment type="cofactor">
    <cofactor evidence="1">
        <name>Mn(2+)</name>
        <dbReference type="ChEBI" id="CHEBI:29035"/>
    </cofactor>
</comment>
<reference evidence="7" key="1">
    <citation type="submission" date="2023-07" db="EMBL/GenBank/DDBJ databases">
        <authorList>
            <consortium name="AG Swart"/>
            <person name="Singh M."/>
            <person name="Singh A."/>
            <person name="Seah K."/>
            <person name="Emmerich C."/>
        </authorList>
    </citation>
    <scope>NUCLEOTIDE SEQUENCE</scope>
    <source>
        <strain evidence="7">DP1</strain>
    </source>
</reference>
<dbReference type="EMBL" id="CAMPGE010004322">
    <property type="protein sequence ID" value="CAI2363170.1"/>
    <property type="molecule type" value="Genomic_DNA"/>
</dbReference>
<dbReference type="InterPro" id="IPR046346">
    <property type="entry name" value="Aminoacid_DH-like_N_sf"/>
</dbReference>
<dbReference type="PANTHER" id="PTHR43237">
    <property type="entry name" value="NADP-DEPENDENT MALIC ENZYME"/>
    <property type="match status" value="1"/>
</dbReference>
<comment type="caution">
    <text evidence="7">The sequence shown here is derived from an EMBL/GenBank/DDBJ whole genome shotgun (WGS) entry which is preliminary data.</text>
</comment>
<proteinExistence type="predicted"/>
<organism evidence="7 8">
    <name type="scientific">Euplotes crassus</name>
    <dbReference type="NCBI Taxonomy" id="5936"/>
    <lineage>
        <taxon>Eukaryota</taxon>
        <taxon>Sar</taxon>
        <taxon>Alveolata</taxon>
        <taxon>Ciliophora</taxon>
        <taxon>Intramacronucleata</taxon>
        <taxon>Spirotrichea</taxon>
        <taxon>Hypotrichia</taxon>
        <taxon>Euplotida</taxon>
        <taxon>Euplotidae</taxon>
        <taxon>Moneuplotes</taxon>
    </lineage>
</organism>
<keyword evidence="3" id="KW-0479">Metal-binding</keyword>
<dbReference type="InterPro" id="IPR051674">
    <property type="entry name" value="Malate_Decarboxylase"/>
</dbReference>
<feature type="domain" description="Malic enzyme N-terminal" evidence="6">
    <location>
        <begin position="28"/>
        <end position="161"/>
    </location>
</feature>
<name>A0AAD1U878_EUPCR</name>
<dbReference type="InterPro" id="IPR012301">
    <property type="entry name" value="Malic_N_dom"/>
</dbReference>
<dbReference type="GO" id="GO:0046872">
    <property type="term" value="F:metal ion binding"/>
    <property type="evidence" value="ECO:0007669"/>
    <property type="project" value="UniProtKB-KW"/>
</dbReference>
<dbReference type="CDD" id="cd05311">
    <property type="entry name" value="NAD_bind_2_malic_enz"/>
    <property type="match status" value="1"/>
</dbReference>
<dbReference type="SUPFAM" id="SSF53223">
    <property type="entry name" value="Aminoacid dehydrogenase-like, N-terminal domain"/>
    <property type="match status" value="1"/>
</dbReference>
<evidence type="ECO:0000259" key="6">
    <source>
        <dbReference type="SMART" id="SM01274"/>
    </source>
</evidence>
<dbReference type="InterPro" id="IPR037062">
    <property type="entry name" value="Malic_N_dom_sf"/>
</dbReference>
<evidence type="ECO:0008006" key="9">
    <source>
        <dbReference type="Google" id="ProtNLM"/>
    </source>
</evidence>
<dbReference type="SMART" id="SM01274">
    <property type="entry name" value="malic"/>
    <property type="match status" value="1"/>
</dbReference>
<feature type="domain" description="Malic enzyme NAD-binding" evidence="5">
    <location>
        <begin position="173"/>
        <end position="417"/>
    </location>
</feature>
<evidence type="ECO:0000313" key="7">
    <source>
        <dbReference type="EMBL" id="CAI2363170.1"/>
    </source>
</evidence>
<evidence type="ECO:0000256" key="2">
    <source>
        <dbReference type="ARBA" id="ARBA00001946"/>
    </source>
</evidence>
<dbReference type="GO" id="GO:0051287">
    <property type="term" value="F:NAD binding"/>
    <property type="evidence" value="ECO:0007669"/>
    <property type="project" value="InterPro"/>
</dbReference>
<dbReference type="AlphaFoldDB" id="A0AAD1U878"/>
<evidence type="ECO:0000256" key="4">
    <source>
        <dbReference type="ARBA" id="ARBA00023002"/>
    </source>
</evidence>
<accession>A0AAD1U878</accession>
<dbReference type="SMART" id="SM00919">
    <property type="entry name" value="Malic_M"/>
    <property type="match status" value="1"/>
</dbReference>
<dbReference type="PANTHER" id="PTHR43237:SF4">
    <property type="entry name" value="NADP-DEPENDENT MALIC ENZYME"/>
    <property type="match status" value="1"/>
</dbReference>
<dbReference type="GO" id="GO:0004470">
    <property type="term" value="F:malic enzyme activity"/>
    <property type="evidence" value="ECO:0007669"/>
    <property type="project" value="InterPro"/>
</dbReference>
<dbReference type="FunFam" id="3.40.50.720:FF:000095">
    <property type="entry name" value="NADP-dependent malic enzyme"/>
    <property type="match status" value="1"/>
</dbReference>